<dbReference type="EMBL" id="CAGKOT010000028">
    <property type="protein sequence ID" value="CAB5370617.1"/>
    <property type="molecule type" value="Genomic_DNA"/>
</dbReference>
<protein>
    <submittedName>
        <fullName evidence="2">Uncharacterized protein</fullName>
    </submittedName>
</protein>
<feature type="compositionally biased region" description="Basic residues" evidence="1">
    <location>
        <begin position="150"/>
        <end position="159"/>
    </location>
</feature>
<evidence type="ECO:0000313" key="2">
    <source>
        <dbReference type="EMBL" id="CAB5370617.1"/>
    </source>
</evidence>
<organism evidence="2 3">
    <name type="scientific">Rhizophagus irregularis</name>
    <dbReference type="NCBI Taxonomy" id="588596"/>
    <lineage>
        <taxon>Eukaryota</taxon>
        <taxon>Fungi</taxon>
        <taxon>Fungi incertae sedis</taxon>
        <taxon>Mucoromycota</taxon>
        <taxon>Glomeromycotina</taxon>
        <taxon>Glomeromycetes</taxon>
        <taxon>Glomerales</taxon>
        <taxon>Glomeraceae</taxon>
        <taxon>Rhizophagus</taxon>
    </lineage>
</organism>
<feature type="compositionally biased region" description="Low complexity" evidence="1">
    <location>
        <begin position="1"/>
        <end position="15"/>
    </location>
</feature>
<evidence type="ECO:0000313" key="3">
    <source>
        <dbReference type="Proteomes" id="UP000684084"/>
    </source>
</evidence>
<name>A0A915ZD45_9GLOM</name>
<dbReference type="Proteomes" id="UP000684084">
    <property type="component" value="Unassembled WGS sequence"/>
</dbReference>
<feature type="region of interest" description="Disordered" evidence="1">
    <location>
        <begin position="1"/>
        <end position="48"/>
    </location>
</feature>
<reference evidence="2" key="1">
    <citation type="submission" date="2020-05" db="EMBL/GenBank/DDBJ databases">
        <authorList>
            <person name="Rincon C."/>
            <person name="Sanders R I."/>
            <person name="Robbins C."/>
            <person name="Chaturvedi A."/>
        </authorList>
    </citation>
    <scope>NUCLEOTIDE SEQUENCE</scope>
    <source>
        <strain evidence="2">CHB12</strain>
    </source>
</reference>
<comment type="caution">
    <text evidence="2">The sequence shown here is derived from an EMBL/GenBank/DDBJ whole genome shotgun (WGS) entry which is preliminary data.</text>
</comment>
<feature type="region of interest" description="Disordered" evidence="1">
    <location>
        <begin position="89"/>
        <end position="186"/>
    </location>
</feature>
<gene>
    <name evidence="2" type="ORF">CHRIB12_LOCUS12706</name>
</gene>
<evidence type="ECO:0000256" key="1">
    <source>
        <dbReference type="SAM" id="MobiDB-lite"/>
    </source>
</evidence>
<proteinExistence type="predicted"/>
<accession>A0A915ZD45</accession>
<feature type="compositionally biased region" description="Basic and acidic residues" evidence="1">
    <location>
        <begin position="124"/>
        <end position="137"/>
    </location>
</feature>
<dbReference type="AlphaFoldDB" id="A0A915ZD45"/>
<sequence>MDRATARGAIGRTGAEQLRARLDQGDATGGTRLAEHREGLPYRPAPARDHQAPFGVGIDMDDADLVPIGLQLIGEDARERGADMLAHFGADDVDGDDAGGIDAEPDRRFKLRPRGGSGGAAGHGRIDRRQHVRKAEGESCGTAGDEKTPARKRAARGFRRRDEAAHALGPSESVPAACRIAARMRT</sequence>
<feature type="compositionally biased region" description="Basic and acidic residues" evidence="1">
    <location>
        <begin position="33"/>
        <end position="48"/>
    </location>
</feature>